<dbReference type="Proteomes" id="UP000248975">
    <property type="component" value="Unassembled WGS sequence"/>
</dbReference>
<dbReference type="AlphaFoldDB" id="A0A2W5UMU1"/>
<comment type="caution">
    <text evidence="2">The sequence shown here is derived from an EMBL/GenBank/DDBJ whole genome shotgun (WGS) entry which is preliminary data.</text>
</comment>
<keyword evidence="1" id="KW-1133">Transmembrane helix</keyword>
<evidence type="ECO:0000256" key="1">
    <source>
        <dbReference type="SAM" id="Phobius"/>
    </source>
</evidence>
<reference evidence="2 3" key="1">
    <citation type="submission" date="2017-08" db="EMBL/GenBank/DDBJ databases">
        <title>Infants hospitalized years apart are colonized by the same room-sourced microbial strains.</title>
        <authorList>
            <person name="Brooks B."/>
            <person name="Olm M.R."/>
            <person name="Firek B.A."/>
            <person name="Baker R."/>
            <person name="Thomas B.C."/>
            <person name="Morowitz M.J."/>
            <person name="Banfield J.F."/>
        </authorList>
    </citation>
    <scope>NUCLEOTIDE SEQUENCE [LARGE SCALE GENOMIC DNA]</scope>
    <source>
        <strain evidence="2">S2_003_000_R2_11</strain>
    </source>
</reference>
<proteinExistence type="predicted"/>
<protein>
    <submittedName>
        <fullName evidence="2">Uncharacterized protein</fullName>
    </submittedName>
</protein>
<accession>A0A2W5UMU1</accession>
<gene>
    <name evidence="2" type="ORF">DI533_00335</name>
</gene>
<keyword evidence="1" id="KW-0472">Membrane</keyword>
<evidence type="ECO:0000313" key="2">
    <source>
        <dbReference type="EMBL" id="PZQ99190.1"/>
    </source>
</evidence>
<keyword evidence="1" id="KW-0812">Transmembrane</keyword>
<sequence length="92" mass="9297">MGDSVPSGAAEILMPTVFEVGQGVPLAPFIPAGWLASRGYSDAQGVAFFLGDGSPVSQAQPDPSPVALPGTLGLMAAALMAFVAIKIRGRRA</sequence>
<name>A0A2W5UMU1_CERSP</name>
<feature type="transmembrane region" description="Helical" evidence="1">
    <location>
        <begin position="66"/>
        <end position="85"/>
    </location>
</feature>
<evidence type="ECO:0000313" key="3">
    <source>
        <dbReference type="Proteomes" id="UP000248975"/>
    </source>
</evidence>
<organism evidence="2 3">
    <name type="scientific">Cereibacter sphaeroides</name>
    <name type="common">Rhodobacter sphaeroides</name>
    <dbReference type="NCBI Taxonomy" id="1063"/>
    <lineage>
        <taxon>Bacteria</taxon>
        <taxon>Pseudomonadati</taxon>
        <taxon>Pseudomonadota</taxon>
        <taxon>Alphaproteobacteria</taxon>
        <taxon>Rhodobacterales</taxon>
        <taxon>Paracoccaceae</taxon>
        <taxon>Cereibacter</taxon>
    </lineage>
</organism>
<dbReference type="EMBL" id="QFQS01000001">
    <property type="protein sequence ID" value="PZQ99190.1"/>
    <property type="molecule type" value="Genomic_DNA"/>
</dbReference>